<comment type="caution">
    <text evidence="1">The sequence shown here is derived from an EMBL/GenBank/DDBJ whole genome shotgun (WGS) entry which is preliminary data.</text>
</comment>
<gene>
    <name evidence="1" type="ORF">TNCV_1066991</name>
</gene>
<dbReference type="AlphaFoldDB" id="A0A8X6R4J7"/>
<sequence length="74" mass="8679">MNDLRAANHDYHEANDLQAAENNHLHLMKYFYIRNPCRTKNPEKIIEPPADYKTLQSMVMCVKHVSQLNPVIPF</sequence>
<dbReference type="EMBL" id="BMAU01021050">
    <property type="protein sequence ID" value="GFX88283.1"/>
    <property type="molecule type" value="Genomic_DNA"/>
</dbReference>
<reference evidence="1" key="1">
    <citation type="submission" date="2020-08" db="EMBL/GenBank/DDBJ databases">
        <title>Multicomponent nature underlies the extraordinary mechanical properties of spider dragline silk.</title>
        <authorList>
            <person name="Kono N."/>
            <person name="Nakamura H."/>
            <person name="Mori M."/>
            <person name="Yoshida Y."/>
            <person name="Ohtoshi R."/>
            <person name="Malay A.D."/>
            <person name="Moran D.A.P."/>
            <person name="Tomita M."/>
            <person name="Numata K."/>
            <person name="Arakawa K."/>
        </authorList>
    </citation>
    <scope>NUCLEOTIDE SEQUENCE</scope>
</reference>
<keyword evidence="2" id="KW-1185">Reference proteome</keyword>
<accession>A0A8X6R4J7</accession>
<dbReference type="Proteomes" id="UP000887159">
    <property type="component" value="Unassembled WGS sequence"/>
</dbReference>
<evidence type="ECO:0000313" key="1">
    <source>
        <dbReference type="EMBL" id="GFX88283.1"/>
    </source>
</evidence>
<organism evidence="1 2">
    <name type="scientific">Trichonephila clavipes</name>
    <name type="common">Golden silk orbweaver</name>
    <name type="synonym">Nephila clavipes</name>
    <dbReference type="NCBI Taxonomy" id="2585209"/>
    <lineage>
        <taxon>Eukaryota</taxon>
        <taxon>Metazoa</taxon>
        <taxon>Ecdysozoa</taxon>
        <taxon>Arthropoda</taxon>
        <taxon>Chelicerata</taxon>
        <taxon>Arachnida</taxon>
        <taxon>Araneae</taxon>
        <taxon>Araneomorphae</taxon>
        <taxon>Entelegynae</taxon>
        <taxon>Araneoidea</taxon>
        <taxon>Nephilidae</taxon>
        <taxon>Trichonephila</taxon>
    </lineage>
</organism>
<protein>
    <submittedName>
        <fullName evidence="1">Uncharacterized protein</fullName>
    </submittedName>
</protein>
<name>A0A8X6R4J7_TRICX</name>
<evidence type="ECO:0000313" key="2">
    <source>
        <dbReference type="Proteomes" id="UP000887159"/>
    </source>
</evidence>
<proteinExistence type="predicted"/>